<comment type="caution">
    <text evidence="2">The sequence shown here is derived from an EMBL/GenBank/DDBJ whole genome shotgun (WGS) entry which is preliminary data.</text>
</comment>
<accession>E6QMN6</accession>
<proteinExistence type="predicted"/>
<reference evidence="2" key="1">
    <citation type="submission" date="2009-10" db="EMBL/GenBank/DDBJ databases">
        <title>Diversity of trophic interactions inside an arsenic-rich microbial ecosystem.</title>
        <authorList>
            <person name="Bertin P.N."/>
            <person name="Heinrich-Salmeron A."/>
            <person name="Pelletier E."/>
            <person name="Goulhen-Chollet F."/>
            <person name="Arsene-Ploetze F."/>
            <person name="Gallien S."/>
            <person name="Calteau A."/>
            <person name="Vallenet D."/>
            <person name="Casiot C."/>
            <person name="Chane-Woon-Ming B."/>
            <person name="Giloteaux L."/>
            <person name="Barakat M."/>
            <person name="Bonnefoy V."/>
            <person name="Bruneel O."/>
            <person name="Chandler M."/>
            <person name="Cleiss J."/>
            <person name="Duran R."/>
            <person name="Elbaz-Poulichet F."/>
            <person name="Fonknechten N."/>
            <person name="Lauga B."/>
            <person name="Mornico D."/>
            <person name="Ortet P."/>
            <person name="Schaeffer C."/>
            <person name="Siguier P."/>
            <person name="Alexander Thil Smith A."/>
            <person name="Van Dorsselaer A."/>
            <person name="Weissenbach J."/>
            <person name="Medigue C."/>
            <person name="Le Paslier D."/>
        </authorList>
    </citation>
    <scope>NUCLEOTIDE SEQUENCE</scope>
</reference>
<keyword evidence="1" id="KW-0175">Coiled coil</keyword>
<organism evidence="2">
    <name type="scientific">mine drainage metagenome</name>
    <dbReference type="NCBI Taxonomy" id="410659"/>
    <lineage>
        <taxon>unclassified sequences</taxon>
        <taxon>metagenomes</taxon>
        <taxon>ecological metagenomes</taxon>
    </lineage>
</organism>
<protein>
    <submittedName>
        <fullName evidence="2">Uncharacterized protein</fullName>
    </submittedName>
</protein>
<gene>
    <name evidence="2" type="ORF">CARN6_1981</name>
</gene>
<feature type="coiled-coil region" evidence="1">
    <location>
        <begin position="35"/>
        <end position="90"/>
    </location>
</feature>
<evidence type="ECO:0000256" key="1">
    <source>
        <dbReference type="SAM" id="Coils"/>
    </source>
</evidence>
<dbReference type="EMBL" id="CABQ01000231">
    <property type="protein sequence ID" value="CBI08507.1"/>
    <property type="molecule type" value="Genomic_DNA"/>
</dbReference>
<dbReference type="AlphaFoldDB" id="E6QMN6"/>
<sequence>MIVLQANHYMLAQSSATTTTGKHHVATKSPHIESQAQQQARANQLQQENDQLKQQLHDRDRQIQQALSAAQQAQAAAQQAQVAAQAAQASAQAASQGNKQNNDAVTNLQQAVQGVKADEEKSTADIIAVRQLGEGMRESYANPIAFKFKGIYITPGGFLAAETADRQRATGGGLNTPFNAIPFSASALGQQTEFVATGRQSRITLNVVGRIDHSTIGGYYEADFLNAGSTSNNNESNSYPLRQRQMWARYQQDRGFTIVGGQMWSLLTETTKGFENKSEAIPFTIDPQYTPGFIWVRQYGMRIYDNFLNKKLFMGVSFENPQMTFGGHGFSNNFTFGTAGNPGGLLNPDANYSINKAPDIIAKIAIEPGFGHYEVAGIAMFLRDRVYPNASTKSATGAYNDDKVAGAVEGAAWFPFKKGLYNIGFRGLYGQSVGRYGSSGLPDTTVHPDGTLAPLHNLSALGSLEFHPGKLDVYYYYGGDYAGRAAYLNTSGQPVGYGSPLFSNSGCNTETPPSSSPYGPGSLSSCTGDTRALTAHDVGFWYSFYRGSKGKLVYGMQYDYMQRKTWAGVGGQPEATDNMFWTSFRYYLP</sequence>
<evidence type="ECO:0000313" key="2">
    <source>
        <dbReference type="EMBL" id="CBI08507.1"/>
    </source>
</evidence>
<dbReference type="SUPFAM" id="SSF46966">
    <property type="entry name" value="Spectrin repeat"/>
    <property type="match status" value="1"/>
</dbReference>
<name>E6QMN6_9ZZZZ</name>